<name>A0ABT8ARX9_9HYPH</name>
<evidence type="ECO:0000256" key="1">
    <source>
        <dbReference type="SAM" id="MobiDB-lite"/>
    </source>
</evidence>
<evidence type="ECO:0000313" key="3">
    <source>
        <dbReference type="Proteomes" id="UP001244297"/>
    </source>
</evidence>
<organism evidence="2 3">
    <name type="scientific">Methylobacterium longum</name>
    <dbReference type="NCBI Taxonomy" id="767694"/>
    <lineage>
        <taxon>Bacteria</taxon>
        <taxon>Pseudomonadati</taxon>
        <taxon>Pseudomonadota</taxon>
        <taxon>Alphaproteobacteria</taxon>
        <taxon>Hyphomicrobiales</taxon>
        <taxon>Methylobacteriaceae</taxon>
        <taxon>Methylobacterium</taxon>
    </lineage>
</organism>
<feature type="region of interest" description="Disordered" evidence="1">
    <location>
        <begin position="1"/>
        <end position="23"/>
    </location>
</feature>
<dbReference type="GO" id="GO:0003677">
    <property type="term" value="F:DNA binding"/>
    <property type="evidence" value="ECO:0007669"/>
    <property type="project" value="UniProtKB-KW"/>
</dbReference>
<dbReference type="EMBL" id="JAUFPT010000057">
    <property type="protein sequence ID" value="MDN3572191.1"/>
    <property type="molecule type" value="Genomic_DNA"/>
</dbReference>
<proteinExistence type="predicted"/>
<gene>
    <name evidence="2" type="ORF">QWZ18_16365</name>
</gene>
<keyword evidence="3" id="KW-1185">Reference proteome</keyword>
<dbReference type="Proteomes" id="UP001244297">
    <property type="component" value="Unassembled WGS sequence"/>
</dbReference>
<sequence>MGRCRLARPEAGGGRGPTSYGTPALKVRGKLLTRLRPEDDSLVLPDVPLDERDMLIDADPGTFHTTPHYDGYPIVLARLDALEPARLMPFLERRWRGVAPRRLVIDLDASRD</sequence>
<evidence type="ECO:0000313" key="2">
    <source>
        <dbReference type="EMBL" id="MDN3572191.1"/>
    </source>
</evidence>
<comment type="caution">
    <text evidence="2">The sequence shown here is derived from an EMBL/GenBank/DDBJ whole genome shotgun (WGS) entry which is preliminary data.</text>
</comment>
<keyword evidence="2" id="KW-0238">DNA-binding</keyword>
<protein>
    <submittedName>
        <fullName evidence="2">MmcQ/YjbR family DNA-binding protein</fullName>
    </submittedName>
</protein>
<reference evidence="3" key="1">
    <citation type="journal article" date="2019" name="Int. J. Syst. Evol. Microbiol.">
        <title>The Global Catalogue of Microorganisms (GCM) 10K type strain sequencing project: providing services to taxonomists for standard genome sequencing and annotation.</title>
        <authorList>
            <consortium name="The Broad Institute Genomics Platform"/>
            <consortium name="The Broad Institute Genome Sequencing Center for Infectious Disease"/>
            <person name="Wu L."/>
            <person name="Ma J."/>
        </authorList>
    </citation>
    <scope>NUCLEOTIDE SEQUENCE [LARGE SCALE GENOMIC DNA]</scope>
    <source>
        <strain evidence="3">CECT 7806</strain>
    </source>
</reference>
<accession>A0ABT8ARX9</accession>